<comment type="caution">
    <text evidence="2">The sequence shown here is derived from an EMBL/GenBank/DDBJ whole genome shotgun (WGS) entry which is preliminary data.</text>
</comment>
<keyword evidence="1" id="KW-0472">Membrane</keyword>
<dbReference type="RefSeq" id="WP_051225500.1">
    <property type="nucleotide sequence ID" value="NZ_AZFW01000103.1"/>
</dbReference>
<reference evidence="2 3" key="1">
    <citation type="journal article" date="2015" name="Genome Announc.">
        <title>Expanding the biotechnology potential of lactobacilli through comparative genomics of 213 strains and associated genera.</title>
        <authorList>
            <person name="Sun Z."/>
            <person name="Harris H.M."/>
            <person name="McCann A."/>
            <person name="Guo C."/>
            <person name="Argimon S."/>
            <person name="Zhang W."/>
            <person name="Yang X."/>
            <person name="Jeffery I.B."/>
            <person name="Cooney J.C."/>
            <person name="Kagawa T.F."/>
            <person name="Liu W."/>
            <person name="Song Y."/>
            <person name="Salvetti E."/>
            <person name="Wrobel A."/>
            <person name="Rasinkangas P."/>
            <person name="Parkhill J."/>
            <person name="Rea M.C."/>
            <person name="O'Sullivan O."/>
            <person name="Ritari J."/>
            <person name="Douillard F.P."/>
            <person name="Paul Ross R."/>
            <person name="Yang R."/>
            <person name="Briner A.E."/>
            <person name="Felis G.E."/>
            <person name="de Vos W.M."/>
            <person name="Barrangou R."/>
            <person name="Klaenhammer T.R."/>
            <person name="Caufield P.W."/>
            <person name="Cui Y."/>
            <person name="Zhang H."/>
            <person name="O'Toole P.W."/>
        </authorList>
    </citation>
    <scope>NUCLEOTIDE SEQUENCE [LARGE SCALE GENOMIC DNA]</scope>
    <source>
        <strain evidence="2 3">DSM 16991</strain>
    </source>
</reference>
<accession>A0A0R1XFL2</accession>
<gene>
    <name evidence="2" type="ORF">FC91_GL000591</name>
</gene>
<dbReference type="OrthoDB" id="2315173at2"/>
<protein>
    <recommendedName>
        <fullName evidence="4">Alkaline shock response membrane anchor protein AmaP</fullName>
    </recommendedName>
</protein>
<keyword evidence="1" id="KW-0812">Transmembrane</keyword>
<feature type="transmembrane region" description="Helical" evidence="1">
    <location>
        <begin position="51"/>
        <end position="71"/>
    </location>
</feature>
<evidence type="ECO:0008006" key="4">
    <source>
        <dbReference type="Google" id="ProtNLM"/>
    </source>
</evidence>
<organism evidence="2 3">
    <name type="scientific">Schleiferilactobacillus harbinensis DSM 16991</name>
    <dbReference type="NCBI Taxonomy" id="1122147"/>
    <lineage>
        <taxon>Bacteria</taxon>
        <taxon>Bacillati</taxon>
        <taxon>Bacillota</taxon>
        <taxon>Bacilli</taxon>
        <taxon>Lactobacillales</taxon>
        <taxon>Lactobacillaceae</taxon>
        <taxon>Schleiferilactobacillus</taxon>
    </lineage>
</organism>
<keyword evidence="1" id="KW-1133">Transmembrane helix</keyword>
<sequence>MRSGTKVILTLMGLVALIAPLLLLVLAAPAVSWLMPLRRWLSDQAWLGTTAAILSLWTLVYLLGAMLRILFKKATTDQLTFATNQGQLHISETAVANTVERAVVAEHPVTRVDARVALLDRGQKARVTVQAFTHHDQGLKQLGADIEQTVRDKVQTTLGIPVERVRVTVAPGKSANARVI</sequence>
<dbReference type="Proteomes" id="UP000050949">
    <property type="component" value="Unassembled WGS sequence"/>
</dbReference>
<proteinExistence type="predicted"/>
<dbReference type="EMBL" id="AZFW01000103">
    <property type="protein sequence ID" value="KRM25676.1"/>
    <property type="molecule type" value="Genomic_DNA"/>
</dbReference>
<dbReference type="NCBIfam" id="NF033218">
    <property type="entry name" value="anchor_AmaP"/>
    <property type="match status" value="1"/>
</dbReference>
<evidence type="ECO:0000313" key="3">
    <source>
        <dbReference type="Proteomes" id="UP000050949"/>
    </source>
</evidence>
<name>A0A0R1XFL2_9LACO</name>
<dbReference type="eggNOG" id="COG1302">
    <property type="taxonomic scope" value="Bacteria"/>
</dbReference>
<dbReference type="PATRIC" id="fig|1122147.4.peg.613"/>
<dbReference type="AlphaFoldDB" id="A0A0R1XFL2"/>
<evidence type="ECO:0000313" key="2">
    <source>
        <dbReference type="EMBL" id="KRM25676.1"/>
    </source>
</evidence>
<evidence type="ECO:0000256" key="1">
    <source>
        <dbReference type="SAM" id="Phobius"/>
    </source>
</evidence>